<dbReference type="EMBL" id="MASR01000001">
    <property type="protein sequence ID" value="OFE13292.1"/>
    <property type="molecule type" value="Genomic_DNA"/>
</dbReference>
<dbReference type="InterPro" id="IPR002376">
    <property type="entry name" value="Formyl_transf_N"/>
</dbReference>
<dbReference type="InterPro" id="IPR044135">
    <property type="entry name" value="Met-tRNA-FMT_C"/>
</dbReference>
<evidence type="ECO:0000313" key="9">
    <source>
        <dbReference type="Proteomes" id="UP000175669"/>
    </source>
</evidence>
<evidence type="ECO:0000256" key="2">
    <source>
        <dbReference type="ARBA" id="ARBA00012261"/>
    </source>
</evidence>
<gene>
    <name evidence="5" type="primary">fmt</name>
    <name evidence="8" type="ORF">PHACT_09205</name>
</gene>
<dbReference type="CDD" id="cd08704">
    <property type="entry name" value="Met_tRNA_FMT_C"/>
    <property type="match status" value="1"/>
</dbReference>
<dbReference type="SUPFAM" id="SSF53328">
    <property type="entry name" value="Formyltransferase"/>
    <property type="match status" value="1"/>
</dbReference>
<dbReference type="EC" id="2.1.2.9" evidence="2 5"/>
<dbReference type="AlphaFoldDB" id="A0A1E8CLX2"/>
<dbReference type="PANTHER" id="PTHR11138:SF5">
    <property type="entry name" value="METHIONYL-TRNA FORMYLTRANSFERASE, MITOCHONDRIAL"/>
    <property type="match status" value="1"/>
</dbReference>
<evidence type="ECO:0000256" key="1">
    <source>
        <dbReference type="ARBA" id="ARBA00010699"/>
    </source>
</evidence>
<keyword evidence="3 5" id="KW-0808">Transferase</keyword>
<dbReference type="InterPro" id="IPR001555">
    <property type="entry name" value="GART_AS"/>
</dbReference>
<dbReference type="InterPro" id="IPR005793">
    <property type="entry name" value="Formyl_trans_C"/>
</dbReference>
<dbReference type="OrthoDB" id="9802815at2"/>
<dbReference type="SUPFAM" id="SSF50486">
    <property type="entry name" value="FMT C-terminal domain-like"/>
    <property type="match status" value="1"/>
</dbReference>
<comment type="function">
    <text evidence="5">Attaches a formyl group to the free amino group of methionyl-tRNA(fMet). The formyl group appears to play a dual role in the initiator identity of N-formylmethionyl-tRNA by promoting its recognition by IF2 and preventing the misappropriation of this tRNA by the elongation apparatus.</text>
</comment>
<evidence type="ECO:0000256" key="5">
    <source>
        <dbReference type="HAMAP-Rule" id="MF_00182"/>
    </source>
</evidence>
<dbReference type="Pfam" id="PF02911">
    <property type="entry name" value="Formyl_trans_C"/>
    <property type="match status" value="1"/>
</dbReference>
<dbReference type="STRING" id="1524254.PHACT_09205"/>
<accession>A0A1E8CLX2</accession>
<comment type="similarity">
    <text evidence="1 5">Belongs to the Fmt family.</text>
</comment>
<dbReference type="InterPro" id="IPR005794">
    <property type="entry name" value="Fmt"/>
</dbReference>
<evidence type="ECO:0000259" key="6">
    <source>
        <dbReference type="Pfam" id="PF00551"/>
    </source>
</evidence>
<dbReference type="Proteomes" id="UP000175669">
    <property type="component" value="Unassembled WGS sequence"/>
</dbReference>
<dbReference type="HAMAP" id="MF_00182">
    <property type="entry name" value="Formyl_trans"/>
    <property type="match status" value="1"/>
</dbReference>
<proteinExistence type="inferred from homology"/>
<keyword evidence="4 5" id="KW-0648">Protein biosynthesis</keyword>
<dbReference type="GO" id="GO:0004479">
    <property type="term" value="F:methionyl-tRNA formyltransferase activity"/>
    <property type="evidence" value="ECO:0007669"/>
    <property type="project" value="UniProtKB-UniRule"/>
</dbReference>
<comment type="caution">
    <text evidence="8">The sequence shown here is derived from an EMBL/GenBank/DDBJ whole genome shotgun (WGS) entry which is preliminary data.</text>
</comment>
<dbReference type="PANTHER" id="PTHR11138">
    <property type="entry name" value="METHIONYL-TRNA FORMYLTRANSFERASE"/>
    <property type="match status" value="1"/>
</dbReference>
<dbReference type="Pfam" id="PF00551">
    <property type="entry name" value="Formyl_trans_N"/>
    <property type="match status" value="1"/>
</dbReference>
<organism evidence="8 9">
    <name type="scientific">Pseudohongiella acticola</name>
    <dbReference type="NCBI Taxonomy" id="1524254"/>
    <lineage>
        <taxon>Bacteria</taxon>
        <taxon>Pseudomonadati</taxon>
        <taxon>Pseudomonadota</taxon>
        <taxon>Gammaproteobacteria</taxon>
        <taxon>Pseudomonadales</taxon>
        <taxon>Pseudohongiellaceae</taxon>
        <taxon>Pseudohongiella</taxon>
    </lineage>
</organism>
<reference evidence="9" key="1">
    <citation type="submission" date="2016-07" db="EMBL/GenBank/DDBJ databases">
        <authorList>
            <person name="Florea S."/>
            <person name="Webb J.S."/>
            <person name="Jaromczyk J."/>
            <person name="Schardl C.L."/>
        </authorList>
    </citation>
    <scope>NUCLEOTIDE SEQUENCE [LARGE SCALE GENOMIC DNA]</scope>
    <source>
        <strain evidence="9">KCTC 42131</strain>
    </source>
</reference>
<dbReference type="InterPro" id="IPR041711">
    <property type="entry name" value="Met-tRNA-FMT_N"/>
</dbReference>
<feature type="binding site" evidence="5">
    <location>
        <begin position="109"/>
        <end position="112"/>
    </location>
    <ligand>
        <name>(6S)-5,6,7,8-tetrahydrofolate</name>
        <dbReference type="ChEBI" id="CHEBI:57453"/>
    </ligand>
</feature>
<name>A0A1E8CLX2_9GAMM</name>
<keyword evidence="9" id="KW-1185">Reference proteome</keyword>
<comment type="catalytic activity">
    <reaction evidence="5">
        <text>L-methionyl-tRNA(fMet) + (6R)-10-formyltetrahydrofolate = N-formyl-L-methionyl-tRNA(fMet) + (6S)-5,6,7,8-tetrahydrofolate + H(+)</text>
        <dbReference type="Rhea" id="RHEA:24380"/>
        <dbReference type="Rhea" id="RHEA-COMP:9952"/>
        <dbReference type="Rhea" id="RHEA-COMP:9953"/>
        <dbReference type="ChEBI" id="CHEBI:15378"/>
        <dbReference type="ChEBI" id="CHEBI:57453"/>
        <dbReference type="ChEBI" id="CHEBI:78530"/>
        <dbReference type="ChEBI" id="CHEBI:78844"/>
        <dbReference type="ChEBI" id="CHEBI:195366"/>
        <dbReference type="EC" id="2.1.2.9"/>
    </reaction>
</comment>
<dbReference type="NCBIfam" id="TIGR00460">
    <property type="entry name" value="fmt"/>
    <property type="match status" value="1"/>
</dbReference>
<feature type="domain" description="Formyl transferase N-terminal" evidence="6">
    <location>
        <begin position="1"/>
        <end position="179"/>
    </location>
</feature>
<dbReference type="InterPro" id="IPR011034">
    <property type="entry name" value="Formyl_transferase-like_C_sf"/>
</dbReference>
<dbReference type="Gene3D" id="3.40.50.12230">
    <property type="match status" value="1"/>
</dbReference>
<dbReference type="PROSITE" id="PS00373">
    <property type="entry name" value="GART"/>
    <property type="match status" value="1"/>
</dbReference>
<evidence type="ECO:0000313" key="8">
    <source>
        <dbReference type="EMBL" id="OFE13292.1"/>
    </source>
</evidence>
<evidence type="ECO:0000256" key="4">
    <source>
        <dbReference type="ARBA" id="ARBA00022917"/>
    </source>
</evidence>
<evidence type="ECO:0000256" key="3">
    <source>
        <dbReference type="ARBA" id="ARBA00022679"/>
    </source>
</evidence>
<protein>
    <recommendedName>
        <fullName evidence="2 5">Methionyl-tRNA formyltransferase</fullName>
        <ecNumber evidence="2 5">2.1.2.9</ecNumber>
    </recommendedName>
</protein>
<dbReference type="RefSeq" id="WP_070117178.1">
    <property type="nucleotide sequence ID" value="NZ_CAXATG010000004.1"/>
</dbReference>
<dbReference type="InterPro" id="IPR036477">
    <property type="entry name" value="Formyl_transf_N_sf"/>
</dbReference>
<feature type="domain" description="Formyl transferase C-terminal" evidence="7">
    <location>
        <begin position="203"/>
        <end position="312"/>
    </location>
</feature>
<sequence>MKLVFAGTPAFAASHLAALIAQGHDIAAVYTQPDRASGRGKKLQASPVKVLALKHNLPVLQPASLKDAQAQAELAAFRPDLMIVVAYGLLLPKAVLDIPRFGCINVHASLLPRWRGAAPIERALLAGDTETGVTIMQMDVGLDTGDMLYKLVTPLTAQDDRQQLENRLATLGCEGLLHTLANFAHLSSHAQQQDDSLSTYARKLDKSEARIDWQASGSDISRTILAGIGRQPAYSFLDGERIRLLRATWLPAKQTDSAPPGTIIKQNDAAGTNKGQSNNALSIACTDGALVVTEVQLPGKNPVAVRDLKNSRPALFAAGKQFSTDDPNETR</sequence>
<dbReference type="GO" id="GO:0005829">
    <property type="term" value="C:cytosol"/>
    <property type="evidence" value="ECO:0007669"/>
    <property type="project" value="TreeGrafter"/>
</dbReference>
<dbReference type="CDD" id="cd08646">
    <property type="entry name" value="FMT_core_Met-tRNA-FMT_N"/>
    <property type="match status" value="1"/>
</dbReference>
<evidence type="ECO:0000259" key="7">
    <source>
        <dbReference type="Pfam" id="PF02911"/>
    </source>
</evidence>